<sequence length="481" mass="52077">MNEKKERQPKMTFGRALACIIGLVIVLCLGFAVIGFDTKVTFLLASIVVGIFLVAYGFKLDQVMTWYADGGRSSVDLILILMSVGTVIGTWMASGAVPTIVYYGLKMLTPTSFMIIGFLLCCIVSFFIGSSYSTLATLGVAFIGIGTGLGMNLGLVGGMVLSGAMFGDKMSPFSDTTNLAPAVSGTTVYRHINSMIYTVTPTMIITFVLYVILSRNFDTHDAEMTLVDQMLDGLDDTFNITPVLLVVPAFVLVLAFLKVHPVVALLGSSFLAIIMGLITQGNHIDPIHLIDSMGIGFSAETGVPELDSLLNRGGIVSMMEVIAWTILTLGMGNCLKEAGILDAFLDKLLVLIKKPKHLVIATLLFSLVTACLTASQYLAIMLPGLILRDQYTKFKLDKRVLSRTLEDGGTMFSFLIPWDTAGIYTASVLGVATLTYAPYAFLLWINPIIAAIYALTGLFQFKDESADKDKKSEEKNEKEEA</sequence>
<feature type="transmembrane region" description="Helical" evidence="9">
    <location>
        <begin position="262"/>
        <end position="279"/>
    </location>
</feature>
<gene>
    <name evidence="11" type="primary">nhaC</name>
    <name evidence="11" type="ORF">IAD16_00675</name>
</gene>
<dbReference type="GO" id="GO:0005886">
    <property type="term" value="C:plasma membrane"/>
    <property type="evidence" value="ECO:0007669"/>
    <property type="project" value="UniProtKB-SubCell"/>
</dbReference>
<evidence type="ECO:0000256" key="1">
    <source>
        <dbReference type="ARBA" id="ARBA00004651"/>
    </source>
</evidence>
<dbReference type="InterPro" id="IPR004770">
    <property type="entry name" value="Na/H_antiport_NhaC"/>
</dbReference>
<evidence type="ECO:0000256" key="6">
    <source>
        <dbReference type="ARBA" id="ARBA00022989"/>
    </source>
</evidence>
<dbReference type="InterPro" id="IPR018461">
    <property type="entry name" value="Na/H_Antiport_NhaC-like_C"/>
</dbReference>
<keyword evidence="7 9" id="KW-0472">Membrane</keyword>
<dbReference type="EMBL" id="DVMO01000006">
    <property type="protein sequence ID" value="HIU26880.1"/>
    <property type="molecule type" value="Genomic_DNA"/>
</dbReference>
<accession>A0A9D1I4P5</accession>
<evidence type="ECO:0000313" key="11">
    <source>
        <dbReference type="EMBL" id="HIU26880.1"/>
    </source>
</evidence>
<dbReference type="Pfam" id="PF03553">
    <property type="entry name" value="Na_H_antiporter"/>
    <property type="match status" value="1"/>
</dbReference>
<dbReference type="InterPro" id="IPR052180">
    <property type="entry name" value="NhaC_Na-H+_Antiporter"/>
</dbReference>
<keyword evidence="2" id="KW-0813">Transport</keyword>
<evidence type="ECO:0000256" key="3">
    <source>
        <dbReference type="ARBA" id="ARBA00022449"/>
    </source>
</evidence>
<comment type="similarity">
    <text evidence="8">Belongs to the NhaC Na(+)/H(+) (TC 2.A.35) antiporter family.</text>
</comment>
<feature type="transmembrane region" description="Helical" evidence="9">
    <location>
        <begin position="358"/>
        <end position="387"/>
    </location>
</feature>
<evidence type="ECO:0000256" key="2">
    <source>
        <dbReference type="ARBA" id="ARBA00022448"/>
    </source>
</evidence>
<reference evidence="11" key="1">
    <citation type="submission" date="2020-10" db="EMBL/GenBank/DDBJ databases">
        <authorList>
            <person name="Gilroy R."/>
        </authorList>
    </citation>
    <scope>NUCLEOTIDE SEQUENCE</scope>
    <source>
        <strain evidence="11">11300</strain>
    </source>
</reference>
<comment type="subcellular location">
    <subcellularLocation>
        <location evidence="1">Cell membrane</location>
        <topology evidence="1">Multi-pass membrane protein</topology>
    </subcellularLocation>
</comment>
<reference evidence="11" key="2">
    <citation type="journal article" date="2021" name="PeerJ">
        <title>Extensive microbial diversity within the chicken gut microbiome revealed by metagenomics and culture.</title>
        <authorList>
            <person name="Gilroy R."/>
            <person name="Ravi A."/>
            <person name="Getino M."/>
            <person name="Pursley I."/>
            <person name="Horton D.L."/>
            <person name="Alikhan N.F."/>
            <person name="Baker D."/>
            <person name="Gharbi K."/>
            <person name="Hall N."/>
            <person name="Watson M."/>
            <person name="Adriaenssens E.M."/>
            <person name="Foster-Nyarko E."/>
            <person name="Jarju S."/>
            <person name="Secka A."/>
            <person name="Antonio M."/>
            <person name="Oren A."/>
            <person name="Chaudhuri R.R."/>
            <person name="La Ragione R."/>
            <person name="Hildebrand F."/>
            <person name="Pallen M.J."/>
        </authorList>
    </citation>
    <scope>NUCLEOTIDE SEQUENCE</scope>
    <source>
        <strain evidence="11">11300</strain>
    </source>
</reference>
<keyword evidence="3" id="KW-0050">Antiport</keyword>
<feature type="transmembrane region" description="Helical" evidence="9">
    <location>
        <begin position="78"/>
        <end position="105"/>
    </location>
</feature>
<organism evidence="11 12">
    <name type="scientific">Candidatus Fimisoma avicola</name>
    <dbReference type="NCBI Taxonomy" id="2840826"/>
    <lineage>
        <taxon>Bacteria</taxon>
        <taxon>Bacillati</taxon>
        <taxon>Bacillota</taxon>
        <taxon>Clostridia</taxon>
        <taxon>Eubacteriales</taxon>
        <taxon>Candidatus Fimisoma</taxon>
    </lineage>
</organism>
<evidence type="ECO:0000313" key="12">
    <source>
        <dbReference type="Proteomes" id="UP000824091"/>
    </source>
</evidence>
<evidence type="ECO:0000256" key="5">
    <source>
        <dbReference type="ARBA" id="ARBA00022692"/>
    </source>
</evidence>
<dbReference type="PANTHER" id="PTHR33451:SF3">
    <property type="entry name" value="MALATE-2H(+)_NA(+)-LACTATE ANTIPORTER"/>
    <property type="match status" value="1"/>
</dbReference>
<evidence type="ECO:0000259" key="10">
    <source>
        <dbReference type="Pfam" id="PF03553"/>
    </source>
</evidence>
<feature type="transmembrane region" description="Helical" evidence="9">
    <location>
        <begin position="112"/>
        <end position="132"/>
    </location>
</feature>
<feature type="transmembrane region" description="Helical" evidence="9">
    <location>
        <begin position="408"/>
        <end position="433"/>
    </location>
</feature>
<evidence type="ECO:0000256" key="4">
    <source>
        <dbReference type="ARBA" id="ARBA00022475"/>
    </source>
</evidence>
<keyword evidence="4" id="KW-1003">Cell membrane</keyword>
<feature type="transmembrane region" description="Helical" evidence="9">
    <location>
        <begin position="196"/>
        <end position="217"/>
    </location>
</feature>
<feature type="transmembrane region" description="Helical" evidence="9">
    <location>
        <begin position="12"/>
        <end position="33"/>
    </location>
</feature>
<feature type="transmembrane region" description="Helical" evidence="9">
    <location>
        <begin position="138"/>
        <end position="161"/>
    </location>
</feature>
<name>A0A9D1I4P5_9FIRM</name>
<keyword evidence="5 9" id="KW-0812">Transmembrane</keyword>
<proteinExistence type="inferred from homology"/>
<dbReference type="GO" id="GO:0015297">
    <property type="term" value="F:antiporter activity"/>
    <property type="evidence" value="ECO:0007669"/>
    <property type="project" value="UniProtKB-KW"/>
</dbReference>
<dbReference type="AlphaFoldDB" id="A0A9D1I4P5"/>
<feature type="transmembrane region" description="Helical" evidence="9">
    <location>
        <begin position="237"/>
        <end position="257"/>
    </location>
</feature>
<protein>
    <submittedName>
        <fullName evidence="11">Na+/H+ antiporter NhaC</fullName>
    </submittedName>
</protein>
<evidence type="ECO:0000256" key="7">
    <source>
        <dbReference type="ARBA" id="ARBA00023136"/>
    </source>
</evidence>
<dbReference type="Proteomes" id="UP000824091">
    <property type="component" value="Unassembled WGS sequence"/>
</dbReference>
<comment type="caution">
    <text evidence="11">The sequence shown here is derived from an EMBL/GenBank/DDBJ whole genome shotgun (WGS) entry which is preliminary data.</text>
</comment>
<evidence type="ECO:0000256" key="9">
    <source>
        <dbReference type="SAM" id="Phobius"/>
    </source>
</evidence>
<feature type="transmembrane region" description="Helical" evidence="9">
    <location>
        <begin position="439"/>
        <end position="461"/>
    </location>
</feature>
<feature type="transmembrane region" description="Helical" evidence="9">
    <location>
        <begin position="40"/>
        <end position="58"/>
    </location>
</feature>
<keyword evidence="6 9" id="KW-1133">Transmembrane helix</keyword>
<feature type="domain" description="Na+/H+ antiporter NhaC-like C-terminal" evidence="10">
    <location>
        <begin position="163"/>
        <end position="458"/>
    </location>
</feature>
<dbReference type="PANTHER" id="PTHR33451">
    <property type="entry name" value="MALATE-2H(+)/NA(+)-LACTATE ANTIPORTER"/>
    <property type="match status" value="1"/>
</dbReference>
<dbReference type="NCBIfam" id="TIGR00931">
    <property type="entry name" value="antiport_nhaC"/>
    <property type="match status" value="1"/>
</dbReference>
<evidence type="ECO:0000256" key="8">
    <source>
        <dbReference type="ARBA" id="ARBA00038435"/>
    </source>
</evidence>